<dbReference type="PRINTS" id="PR00081">
    <property type="entry name" value="GDHRDH"/>
</dbReference>
<dbReference type="GO" id="GO:0016491">
    <property type="term" value="F:oxidoreductase activity"/>
    <property type="evidence" value="ECO:0007669"/>
    <property type="project" value="UniProtKB-KW"/>
</dbReference>
<dbReference type="OrthoDB" id="1933717at2759"/>
<dbReference type="InterPro" id="IPR002347">
    <property type="entry name" value="SDR_fam"/>
</dbReference>
<dbReference type="InterPro" id="IPR036291">
    <property type="entry name" value="NAD(P)-bd_dom_sf"/>
</dbReference>
<sequence>MSLKGKIAVITGASMGIGAATARRFAQEGASMALLARSKDKLIQLAEELQSVSGCGHVVYFSVDVRDSNALATAMTETVEQLGGPVDVLINNAGLALGAPACFQDQSIADISMMVGTNISGVLFAAHAVLNQGGMMAQKQGVIVNVTSVTGLEAPPFPGEAVYHMAKAAQEGFSNSLRNELCGTNIKVVVVRPGVVATNFHEQRVGFDKNMYSQFIEGYEPLVSEDIADAISWVLEKPERVMIKAVDVVPTAQRSLSAFDREWSARNAK</sequence>
<evidence type="ECO:0000256" key="3">
    <source>
        <dbReference type="RuleBase" id="RU000363"/>
    </source>
</evidence>
<dbReference type="Pfam" id="PF00106">
    <property type="entry name" value="adh_short"/>
    <property type="match status" value="1"/>
</dbReference>
<gene>
    <name evidence="4" type="ORF">AM587_10011212</name>
</gene>
<dbReference type="PANTHER" id="PTHR42901:SF1">
    <property type="entry name" value="ALCOHOL DEHYDROGENASE"/>
    <property type="match status" value="1"/>
</dbReference>
<protein>
    <submittedName>
        <fullName evidence="4">Serine 3-dehydrogenase</fullName>
    </submittedName>
</protein>
<dbReference type="Gene3D" id="3.40.50.720">
    <property type="entry name" value="NAD(P)-binding Rossmann-like Domain"/>
    <property type="match status" value="1"/>
</dbReference>
<accession>A0A0W8BYR1</accession>
<comment type="caution">
    <text evidence="4">The sequence shown here is derived from an EMBL/GenBank/DDBJ whole genome shotgun (WGS) entry which is preliminary data.</text>
</comment>
<dbReference type="PRINTS" id="PR00080">
    <property type="entry name" value="SDRFAMILY"/>
</dbReference>
<evidence type="ECO:0000256" key="1">
    <source>
        <dbReference type="ARBA" id="ARBA00006484"/>
    </source>
</evidence>
<dbReference type="STRING" id="4790.A0A0W8BYR1"/>
<evidence type="ECO:0000313" key="4">
    <source>
        <dbReference type="EMBL" id="KUF76990.1"/>
    </source>
</evidence>
<dbReference type="EMBL" id="LNFO01005667">
    <property type="protein sequence ID" value="KUF76990.1"/>
    <property type="molecule type" value="Genomic_DNA"/>
</dbReference>
<dbReference type="Proteomes" id="UP000052943">
    <property type="component" value="Unassembled WGS sequence"/>
</dbReference>
<dbReference type="PANTHER" id="PTHR42901">
    <property type="entry name" value="ALCOHOL DEHYDROGENASE"/>
    <property type="match status" value="1"/>
</dbReference>
<comment type="similarity">
    <text evidence="1 3">Belongs to the short-chain dehydrogenases/reductases (SDR) family.</text>
</comment>
<evidence type="ECO:0000313" key="5">
    <source>
        <dbReference type="Proteomes" id="UP000052943"/>
    </source>
</evidence>
<evidence type="ECO:0000256" key="2">
    <source>
        <dbReference type="ARBA" id="ARBA00023002"/>
    </source>
</evidence>
<dbReference type="SUPFAM" id="SSF51735">
    <property type="entry name" value="NAD(P)-binding Rossmann-fold domains"/>
    <property type="match status" value="1"/>
</dbReference>
<dbReference type="FunFam" id="3.40.50.720:FF:000710">
    <property type="entry name" value="Serine 3-dehydrogenase"/>
    <property type="match status" value="1"/>
</dbReference>
<dbReference type="AlphaFoldDB" id="A0A0W8BYR1"/>
<organism evidence="4 5">
    <name type="scientific">Phytophthora nicotianae</name>
    <name type="common">Potato buckeye rot agent</name>
    <name type="synonym">Phytophthora parasitica</name>
    <dbReference type="NCBI Taxonomy" id="4792"/>
    <lineage>
        <taxon>Eukaryota</taxon>
        <taxon>Sar</taxon>
        <taxon>Stramenopiles</taxon>
        <taxon>Oomycota</taxon>
        <taxon>Peronosporomycetes</taxon>
        <taxon>Peronosporales</taxon>
        <taxon>Peronosporaceae</taxon>
        <taxon>Phytophthora</taxon>
    </lineage>
</organism>
<reference evidence="4 5" key="1">
    <citation type="submission" date="2015-11" db="EMBL/GenBank/DDBJ databases">
        <title>Genomes and virulence difference between two physiological races of Phytophthora nicotianae.</title>
        <authorList>
            <person name="Liu H."/>
            <person name="Ma X."/>
            <person name="Yu H."/>
            <person name="Fang D."/>
            <person name="Li Y."/>
            <person name="Wang X."/>
            <person name="Wang W."/>
            <person name="Dong Y."/>
            <person name="Xiao B."/>
        </authorList>
    </citation>
    <scope>NUCLEOTIDE SEQUENCE [LARGE SCALE GENOMIC DNA]</scope>
    <source>
        <strain evidence="5">race 0</strain>
    </source>
</reference>
<keyword evidence="2" id="KW-0560">Oxidoreductase</keyword>
<name>A0A0W8BYR1_PHYNI</name>
<proteinExistence type="inferred from homology"/>